<evidence type="ECO:0000259" key="3">
    <source>
        <dbReference type="Pfam" id="PF13472"/>
    </source>
</evidence>
<name>A0A3E0VJ95_9MICO</name>
<dbReference type="OrthoDB" id="5109094at2"/>
<evidence type="ECO:0000313" key="5">
    <source>
        <dbReference type="Proteomes" id="UP000256486"/>
    </source>
</evidence>
<dbReference type="Gene3D" id="3.40.50.1110">
    <property type="entry name" value="SGNH hydrolase"/>
    <property type="match status" value="1"/>
</dbReference>
<proteinExistence type="predicted"/>
<comment type="caution">
    <text evidence="4">The sequence shown here is derived from an EMBL/GenBank/DDBJ whole genome shotgun (WGS) entry which is preliminary data.</text>
</comment>
<evidence type="ECO:0000313" key="4">
    <source>
        <dbReference type="EMBL" id="RFA09705.1"/>
    </source>
</evidence>
<keyword evidence="2" id="KW-0472">Membrane</keyword>
<feature type="region of interest" description="Disordered" evidence="1">
    <location>
        <begin position="46"/>
        <end position="65"/>
    </location>
</feature>
<gene>
    <name evidence="4" type="ORF">B7R54_11160</name>
</gene>
<dbReference type="Proteomes" id="UP000256486">
    <property type="component" value="Unassembled WGS sequence"/>
</dbReference>
<feature type="transmembrane region" description="Helical" evidence="2">
    <location>
        <begin position="12"/>
        <end position="35"/>
    </location>
</feature>
<dbReference type="AlphaFoldDB" id="A0A3E0VJ95"/>
<keyword evidence="2" id="KW-1133">Transmembrane helix</keyword>
<organism evidence="4 5">
    <name type="scientific">Subtercola boreus</name>
    <dbReference type="NCBI Taxonomy" id="120213"/>
    <lineage>
        <taxon>Bacteria</taxon>
        <taxon>Bacillati</taxon>
        <taxon>Actinomycetota</taxon>
        <taxon>Actinomycetes</taxon>
        <taxon>Micrococcales</taxon>
        <taxon>Microbacteriaceae</taxon>
        <taxon>Subtercola</taxon>
    </lineage>
</organism>
<dbReference type="InterPro" id="IPR036514">
    <property type="entry name" value="SGNH_hydro_sf"/>
</dbReference>
<feature type="domain" description="SGNH hydrolase-type esterase" evidence="3">
    <location>
        <begin position="258"/>
        <end position="420"/>
    </location>
</feature>
<keyword evidence="2" id="KW-0812">Transmembrane</keyword>
<sequence>MHDMKRPAATLLIIGSTVFMLVTGLAVALVVMVAVQSINPVLPNYSGTPPPVASGSPAAPAGERHGDYTFGHTAAAISPGGDSVPINITERMPFTLDADVTSMRLHVRNWNYITDTALPGTVNLSGIAIGKAASGQIPGDSSAFSATPAVFSGATSLTDGEEFVSDWVSADTVGFEKSTPFFLSVGMSAAPGTKIGVSTSVSWFATDSQPSAVTTQDSVGDFIQVGPFLDMWMDYTYSGDEPLIVVAGHSLNSGANNSEGKVPHTGENSSWHQVWADANGAVAASLSTPGSLTTQFAPDSPKWNIYTDLDPDAFVLWSASNDIANGVPFDELKTAWLATLGKAKELWPNARVFVMTEPGRGLAEQREGLRVAWNDWLKSDTSGDFTVVDADAALSDPAQPDQLDPAINGDGIHPSPAGFARVADAFETAYAAG</sequence>
<evidence type="ECO:0000256" key="1">
    <source>
        <dbReference type="SAM" id="MobiDB-lite"/>
    </source>
</evidence>
<evidence type="ECO:0000256" key="2">
    <source>
        <dbReference type="SAM" id="Phobius"/>
    </source>
</evidence>
<dbReference type="InterPro" id="IPR013830">
    <property type="entry name" value="SGNH_hydro"/>
</dbReference>
<accession>A0A3E0VJ95</accession>
<reference evidence="4 5" key="1">
    <citation type="submission" date="2017-04" db="EMBL/GenBank/DDBJ databases">
        <title>Comparative genome analysis of Subtercola boreus.</title>
        <authorList>
            <person name="Cho Y.-J."/>
            <person name="Cho A."/>
            <person name="Kim O.-S."/>
            <person name="Lee J.-I."/>
        </authorList>
    </citation>
    <scope>NUCLEOTIDE SEQUENCE [LARGE SCALE GENOMIC DNA]</scope>
    <source>
        <strain evidence="4 5">K300</strain>
    </source>
</reference>
<dbReference type="Pfam" id="PF13472">
    <property type="entry name" value="Lipase_GDSL_2"/>
    <property type="match status" value="1"/>
</dbReference>
<protein>
    <recommendedName>
        <fullName evidence="3">SGNH hydrolase-type esterase domain-containing protein</fullName>
    </recommendedName>
</protein>
<dbReference type="EMBL" id="NBWZ01000001">
    <property type="protein sequence ID" value="RFA09705.1"/>
    <property type="molecule type" value="Genomic_DNA"/>
</dbReference>
<keyword evidence="5" id="KW-1185">Reference proteome</keyword>
<dbReference type="SUPFAM" id="SSF52266">
    <property type="entry name" value="SGNH hydrolase"/>
    <property type="match status" value="1"/>
</dbReference>